<keyword evidence="1" id="KW-0812">Transmembrane</keyword>
<organism evidence="2 3">
    <name type="scientific">Desulfolutivibrio sulfodismutans</name>
    <dbReference type="NCBI Taxonomy" id="63561"/>
    <lineage>
        <taxon>Bacteria</taxon>
        <taxon>Pseudomonadati</taxon>
        <taxon>Thermodesulfobacteriota</taxon>
        <taxon>Desulfovibrionia</taxon>
        <taxon>Desulfovibrionales</taxon>
        <taxon>Desulfovibrionaceae</taxon>
        <taxon>Desulfolutivibrio</taxon>
    </lineage>
</organism>
<dbReference type="EMBL" id="JAAGRQ010000059">
    <property type="protein sequence ID" value="NDY57734.1"/>
    <property type="molecule type" value="Genomic_DNA"/>
</dbReference>
<keyword evidence="1" id="KW-1133">Transmembrane helix</keyword>
<reference evidence="2 3" key="1">
    <citation type="submission" date="2020-02" db="EMBL/GenBank/DDBJ databases">
        <title>Comparative genomics of sulfur disproportionating microorganisms.</title>
        <authorList>
            <person name="Ward L.M."/>
            <person name="Bertran E."/>
            <person name="Johnston D.T."/>
        </authorList>
    </citation>
    <scope>NUCLEOTIDE SEQUENCE [LARGE SCALE GENOMIC DNA]</scope>
    <source>
        <strain evidence="2 3">DSM 3696</strain>
    </source>
</reference>
<feature type="transmembrane region" description="Helical" evidence="1">
    <location>
        <begin position="12"/>
        <end position="43"/>
    </location>
</feature>
<name>A0A7K3NNG3_9BACT</name>
<dbReference type="RefSeq" id="WP_163302816.1">
    <property type="nucleotide sequence ID" value="NZ_JAAGRQ010000059.1"/>
</dbReference>
<dbReference type="Proteomes" id="UP000469724">
    <property type="component" value="Unassembled WGS sequence"/>
</dbReference>
<accession>A0A7K3NNG3</accession>
<keyword evidence="3" id="KW-1185">Reference proteome</keyword>
<keyword evidence="1" id="KW-0472">Membrane</keyword>
<evidence type="ECO:0000313" key="3">
    <source>
        <dbReference type="Proteomes" id="UP000469724"/>
    </source>
</evidence>
<protein>
    <submittedName>
        <fullName evidence="2">Uncharacterized protein</fullName>
    </submittedName>
</protein>
<dbReference type="AlphaFoldDB" id="A0A7K3NNG3"/>
<evidence type="ECO:0000313" key="2">
    <source>
        <dbReference type="EMBL" id="NDY57734.1"/>
    </source>
</evidence>
<proteinExistence type="predicted"/>
<sequence>MRKRIADAREKMAVGCLVGALFQTNLYAFFIGAVLMGLCLFLTGRIER</sequence>
<comment type="caution">
    <text evidence="2">The sequence shown here is derived from an EMBL/GenBank/DDBJ whole genome shotgun (WGS) entry which is preliminary data.</text>
</comment>
<gene>
    <name evidence="2" type="ORF">G3N56_13435</name>
</gene>
<evidence type="ECO:0000256" key="1">
    <source>
        <dbReference type="SAM" id="Phobius"/>
    </source>
</evidence>